<dbReference type="EMBL" id="JTDF01011425">
    <property type="protein sequence ID" value="KAF8563579.1"/>
    <property type="molecule type" value="Genomic_DNA"/>
</dbReference>
<evidence type="ECO:0000313" key="9">
    <source>
        <dbReference type="Proteomes" id="UP000699462"/>
    </source>
</evidence>
<keyword evidence="6 7" id="KW-0472">Membrane</keyword>
<feature type="transmembrane region" description="Helical" evidence="7">
    <location>
        <begin position="56"/>
        <end position="74"/>
    </location>
</feature>
<dbReference type="InterPro" id="IPR029248">
    <property type="entry name" value="TMEM107"/>
</dbReference>
<dbReference type="Proteomes" id="UP000699462">
    <property type="component" value="Unassembled WGS sequence"/>
</dbReference>
<dbReference type="GO" id="GO:0016020">
    <property type="term" value="C:membrane"/>
    <property type="evidence" value="ECO:0007669"/>
    <property type="project" value="UniProtKB-SubCell"/>
</dbReference>
<dbReference type="GO" id="GO:0036038">
    <property type="term" value="C:MKS complex"/>
    <property type="evidence" value="ECO:0007669"/>
    <property type="project" value="TreeGrafter"/>
</dbReference>
<name>A0A8T0D6V1_9TREM</name>
<accession>A0A8T0D6V1</accession>
<dbReference type="GO" id="GO:1905515">
    <property type="term" value="P:non-motile cilium assembly"/>
    <property type="evidence" value="ECO:0007669"/>
    <property type="project" value="TreeGrafter"/>
</dbReference>
<dbReference type="PANTHER" id="PTHR34341:SF1">
    <property type="entry name" value="TRANSMEMBRANE PROTEIN 107"/>
    <property type="match status" value="1"/>
</dbReference>
<feature type="transmembrane region" description="Helical" evidence="7">
    <location>
        <begin position="86"/>
        <end position="107"/>
    </location>
</feature>
<keyword evidence="4" id="KW-0970">Cilium biogenesis/degradation</keyword>
<keyword evidence="9" id="KW-1185">Reference proteome</keyword>
<evidence type="ECO:0000256" key="2">
    <source>
        <dbReference type="ARBA" id="ARBA00015652"/>
    </source>
</evidence>
<comment type="subcellular location">
    <subcellularLocation>
        <location evidence="1">Membrane</location>
        <topology evidence="1">Multi-pass membrane protein</topology>
    </subcellularLocation>
</comment>
<dbReference type="PANTHER" id="PTHR34341">
    <property type="entry name" value="TRANSMEMBRANE PROTEIN 107"/>
    <property type="match status" value="1"/>
</dbReference>
<protein>
    <recommendedName>
        <fullName evidence="2">Transmembrane protein 107</fullName>
    </recommendedName>
</protein>
<keyword evidence="5 7" id="KW-1133">Transmembrane helix</keyword>
<comment type="caution">
    <text evidence="8">The sequence shown here is derived from an EMBL/GenBank/DDBJ whole genome shotgun (WGS) entry which is preliminary data.</text>
</comment>
<evidence type="ECO:0000256" key="3">
    <source>
        <dbReference type="ARBA" id="ARBA00022692"/>
    </source>
</evidence>
<evidence type="ECO:0000256" key="4">
    <source>
        <dbReference type="ARBA" id="ARBA00022794"/>
    </source>
</evidence>
<evidence type="ECO:0000256" key="1">
    <source>
        <dbReference type="ARBA" id="ARBA00004141"/>
    </source>
</evidence>
<keyword evidence="3 7" id="KW-0812">Transmembrane</keyword>
<dbReference type="OrthoDB" id="6279159at2759"/>
<proteinExistence type="predicted"/>
<feature type="transmembrane region" description="Helical" evidence="7">
    <location>
        <begin position="113"/>
        <end position="132"/>
    </location>
</feature>
<evidence type="ECO:0000256" key="5">
    <source>
        <dbReference type="ARBA" id="ARBA00022989"/>
    </source>
</evidence>
<dbReference type="AlphaFoldDB" id="A0A8T0D6V1"/>
<gene>
    <name evidence="8" type="ORF">P879_08055</name>
</gene>
<sequence>MGSTLHSLIPSRFLIILAHLILCLSLLLSERSQLIETSLPKRFSAVEAKYTSDLCIVAFSLSVIFVLFELVGFLSGATMFMVSYNLVSIIFHFSGVISTSFFIVETWNLQSYWYIFVGTICIPLLLETTNVISKIWCKHSL</sequence>
<evidence type="ECO:0000256" key="7">
    <source>
        <dbReference type="SAM" id="Phobius"/>
    </source>
</evidence>
<dbReference type="GO" id="GO:1904491">
    <property type="term" value="P:protein localization to ciliary transition zone"/>
    <property type="evidence" value="ECO:0007669"/>
    <property type="project" value="TreeGrafter"/>
</dbReference>
<evidence type="ECO:0000256" key="6">
    <source>
        <dbReference type="ARBA" id="ARBA00023136"/>
    </source>
</evidence>
<dbReference type="Pfam" id="PF14995">
    <property type="entry name" value="TMEM107"/>
    <property type="match status" value="1"/>
</dbReference>
<evidence type="ECO:0000313" key="8">
    <source>
        <dbReference type="EMBL" id="KAF8563579.1"/>
    </source>
</evidence>
<organism evidence="8 9">
    <name type="scientific">Paragonimus westermani</name>
    <dbReference type="NCBI Taxonomy" id="34504"/>
    <lineage>
        <taxon>Eukaryota</taxon>
        <taxon>Metazoa</taxon>
        <taxon>Spiralia</taxon>
        <taxon>Lophotrochozoa</taxon>
        <taxon>Platyhelminthes</taxon>
        <taxon>Trematoda</taxon>
        <taxon>Digenea</taxon>
        <taxon>Plagiorchiida</taxon>
        <taxon>Troglotremata</taxon>
        <taxon>Troglotrematidae</taxon>
        <taxon>Paragonimus</taxon>
    </lineage>
</organism>
<reference evidence="8 9" key="1">
    <citation type="submission" date="2019-07" db="EMBL/GenBank/DDBJ databases">
        <title>Annotation for the trematode Paragonimus westermani.</title>
        <authorList>
            <person name="Choi Y.-J."/>
        </authorList>
    </citation>
    <scope>NUCLEOTIDE SEQUENCE [LARGE SCALE GENOMIC DNA]</scope>
    <source>
        <strain evidence="8">180907_Pwestermani</strain>
    </source>
</reference>